<feature type="domain" description="Cupin type-2" evidence="1">
    <location>
        <begin position="44"/>
        <end position="94"/>
    </location>
</feature>
<dbReference type="CDD" id="cd02226">
    <property type="entry name" value="cupin_YdbB-like"/>
    <property type="match status" value="1"/>
</dbReference>
<dbReference type="SUPFAM" id="SSF51182">
    <property type="entry name" value="RmlC-like cupins"/>
    <property type="match status" value="1"/>
</dbReference>
<dbReference type="PANTHER" id="PTHR36114:SF1">
    <property type="entry name" value="16.7 KDA PROTEIN IN WHIE LOCUS"/>
    <property type="match status" value="1"/>
</dbReference>
<keyword evidence="3" id="KW-1185">Reference proteome</keyword>
<dbReference type="InterPro" id="IPR011051">
    <property type="entry name" value="RmlC_Cupin_sf"/>
</dbReference>
<dbReference type="PANTHER" id="PTHR36114">
    <property type="entry name" value="16.7 KDA PROTEIN IN WHIE LOCUS"/>
    <property type="match status" value="1"/>
</dbReference>
<gene>
    <name evidence="2" type="ORF">SAMN05192542_11319</name>
</gene>
<sequence length="127" mass="14553">MISPAFAESFDVLTAFDAIDEHWSPKVVAQVNDQYVKVAKVKGQLVWHKHDHEDELFYVIRGHLRMQYENGRVVELPEGTMHVVPRNTLHNPLAEHECWIVLIEPATTRHTGDVESPYTKTIAQQLG</sequence>
<dbReference type="EMBL" id="FOAJ01000013">
    <property type="protein sequence ID" value="SEL75781.1"/>
    <property type="molecule type" value="Genomic_DNA"/>
</dbReference>
<organism evidence="2 3">
    <name type="scientific">Paraburkholderia caballeronis</name>
    <dbReference type="NCBI Taxonomy" id="416943"/>
    <lineage>
        <taxon>Bacteria</taxon>
        <taxon>Pseudomonadati</taxon>
        <taxon>Pseudomonadota</taxon>
        <taxon>Betaproteobacteria</taxon>
        <taxon>Burkholderiales</taxon>
        <taxon>Burkholderiaceae</taxon>
        <taxon>Paraburkholderia</taxon>
    </lineage>
</organism>
<evidence type="ECO:0000313" key="2">
    <source>
        <dbReference type="EMBL" id="SEL75781.1"/>
    </source>
</evidence>
<dbReference type="Pfam" id="PF07883">
    <property type="entry name" value="Cupin_2"/>
    <property type="match status" value="1"/>
</dbReference>
<reference evidence="3" key="1">
    <citation type="submission" date="2016-10" db="EMBL/GenBank/DDBJ databases">
        <authorList>
            <person name="Varghese N."/>
            <person name="Submissions S."/>
        </authorList>
    </citation>
    <scope>NUCLEOTIDE SEQUENCE [LARGE SCALE GENOMIC DNA]</scope>
    <source>
        <strain evidence="3">LMG 26416</strain>
    </source>
</reference>
<name>A0A1H7ST99_9BURK</name>
<dbReference type="Proteomes" id="UP000199120">
    <property type="component" value="Unassembled WGS sequence"/>
</dbReference>
<proteinExistence type="predicted"/>
<dbReference type="InterPro" id="IPR052044">
    <property type="entry name" value="PKS_Associated_Protein"/>
</dbReference>
<evidence type="ECO:0000259" key="1">
    <source>
        <dbReference type="Pfam" id="PF07883"/>
    </source>
</evidence>
<dbReference type="Gene3D" id="2.60.120.10">
    <property type="entry name" value="Jelly Rolls"/>
    <property type="match status" value="1"/>
</dbReference>
<dbReference type="RefSeq" id="WP_090550380.1">
    <property type="nucleotide sequence ID" value="NZ_FNSR01000002.1"/>
</dbReference>
<dbReference type="InterPro" id="IPR013096">
    <property type="entry name" value="Cupin_2"/>
</dbReference>
<dbReference type="InterPro" id="IPR014710">
    <property type="entry name" value="RmlC-like_jellyroll"/>
</dbReference>
<dbReference type="AlphaFoldDB" id="A0A1H7ST99"/>
<protein>
    <submittedName>
        <fullName evidence="2">Cupin domain-containing protein</fullName>
    </submittedName>
</protein>
<dbReference type="OrthoDB" id="9794183at2"/>
<evidence type="ECO:0000313" key="3">
    <source>
        <dbReference type="Proteomes" id="UP000199120"/>
    </source>
</evidence>
<accession>A0A1H7ST99</accession>
<dbReference type="STRING" id="416943.SAMN05445871_5109"/>